<organism evidence="1">
    <name type="scientific">Cacopsylla melanoneura</name>
    <dbReference type="NCBI Taxonomy" id="428564"/>
    <lineage>
        <taxon>Eukaryota</taxon>
        <taxon>Metazoa</taxon>
        <taxon>Ecdysozoa</taxon>
        <taxon>Arthropoda</taxon>
        <taxon>Hexapoda</taxon>
        <taxon>Insecta</taxon>
        <taxon>Pterygota</taxon>
        <taxon>Neoptera</taxon>
        <taxon>Paraneoptera</taxon>
        <taxon>Hemiptera</taxon>
        <taxon>Sternorrhyncha</taxon>
        <taxon>Psylloidea</taxon>
        <taxon>Psyllidae</taxon>
        <taxon>Psyllinae</taxon>
        <taxon>Cacopsylla</taxon>
    </lineage>
</organism>
<dbReference type="EMBL" id="HBUF01287751">
    <property type="protein sequence ID" value="CAG6688633.1"/>
    <property type="molecule type" value="Transcribed_RNA"/>
</dbReference>
<sequence length="142" mass="15093">MNWLYKMINGNNLSGPNLMISYNNAKLAQSSMNTESLTTLTDLLIGSAAYGTDNVGSASYGTGSASYGTPNTDYESGGSPYDSLPLATSYLYDAYGDPLLNTPPTTVDSEISGKTRVIPSQLPHVLCIHYLSILQAKLPSLS</sequence>
<proteinExistence type="predicted"/>
<accession>A0A8D8X979</accession>
<reference evidence="1" key="1">
    <citation type="submission" date="2021-05" db="EMBL/GenBank/DDBJ databases">
        <authorList>
            <person name="Alioto T."/>
            <person name="Alioto T."/>
            <person name="Gomez Garrido J."/>
        </authorList>
    </citation>
    <scope>NUCLEOTIDE SEQUENCE</scope>
</reference>
<protein>
    <submittedName>
        <fullName evidence="1">Uncharacterized protein</fullName>
    </submittedName>
</protein>
<evidence type="ECO:0000313" key="1">
    <source>
        <dbReference type="EMBL" id="CAG6688633.1"/>
    </source>
</evidence>
<dbReference type="AlphaFoldDB" id="A0A8D8X979"/>
<name>A0A8D8X979_9HEMI</name>